<dbReference type="Pfam" id="PF00580">
    <property type="entry name" value="UvrD-helicase"/>
    <property type="match status" value="1"/>
</dbReference>
<dbReference type="GO" id="GO:0005524">
    <property type="term" value="F:ATP binding"/>
    <property type="evidence" value="ECO:0007669"/>
    <property type="project" value="UniProtKB-KW"/>
</dbReference>
<name>S8AJB3_DACHA</name>
<dbReference type="InterPro" id="IPR027417">
    <property type="entry name" value="P-loop_NTPase"/>
</dbReference>
<dbReference type="SUPFAM" id="SSF52540">
    <property type="entry name" value="P-loop containing nucleoside triphosphate hydrolases"/>
    <property type="match status" value="1"/>
</dbReference>
<evidence type="ECO:0000256" key="2">
    <source>
        <dbReference type="ARBA" id="ARBA00022801"/>
    </source>
</evidence>
<evidence type="ECO:0000313" key="7">
    <source>
        <dbReference type="EMBL" id="EPS41241.1"/>
    </source>
</evidence>
<evidence type="ECO:0000313" key="8">
    <source>
        <dbReference type="Proteomes" id="UP000015100"/>
    </source>
</evidence>
<dbReference type="HOGENOM" id="CLU_014721_0_0_1"/>
<dbReference type="GO" id="GO:0016787">
    <property type="term" value="F:hydrolase activity"/>
    <property type="evidence" value="ECO:0007669"/>
    <property type="project" value="UniProtKB-KW"/>
</dbReference>
<dbReference type="InterPro" id="IPR014016">
    <property type="entry name" value="UvrD-like_ATP-bd"/>
</dbReference>
<keyword evidence="2" id="KW-0378">Hydrolase</keyword>
<feature type="domain" description="UvrD-like helicase ATP-binding" evidence="6">
    <location>
        <begin position="206"/>
        <end position="269"/>
    </location>
</feature>
<dbReference type="AlphaFoldDB" id="S8AJB3"/>
<sequence>MAARQVFNRNLLLLRNIASSLFGGHRWGWHSTATRLLHGLRAQPQQSRFFGISSSQLKHKATDETEEDNTVVSGPDAPKPLQETRDASTGTRKVVLPPLSKQQEQARQILLEGRQNIVINACAGSGKTTTLLQMAANIPKRFLALLYNRRLRVETIERAQSLGLDNLYIDNYHGLAYRYYSREADTDQGLKRIVEDDMPPLEPLPEFDVLVLDEQQDMNPIIYNFVLKLLRDSAKTGTNSPQLMLLGDPRQEIYQFNNADKRFLTHCRDLFPGQYIKNSKVQDRTWVEINQMVSFRMTSQIARFINHQLLRGSKPPIGTIKDNPKDPLPRYVVCDAFSDEPLKELKRLLKMPEIKPEDILILAPSLRSARSPIRDLANLIATKMPEIRIHIPTDDDDRITDKVGAGKIIFASYHQAKGIEREAAILFNFSSSYYDFYDRNPATLLNVGNVQYVAATRAKKHLVLIHHHEDDYLPFINKKTLSKYCYRPPGKNVKPYRTEKELKQIKQPKYRWKVTDLTRNIPETVISECFEELDLEMVRRPNKYRVWPETEIEINEGNWQAVADITGTAVPAIFEYQHRGTCKLVTDIMNDLEKLTKPLELLPEKYREHMLDINDRLEEQQLRISDVLFMANISNMLQSGYIYKVLTIPLDNYTWFTGDHSDAAFNILNKMISGEARYEIFVGHKFVDVKAGENGVSVIGRVDLFDYARMWELKWTSALRPEHVLQVALYAAIGKRTTIKRFREQEYLEKEPPAIEDDTKKRKTKKKIKIEIDYRDIENEELQTKLKRKTSYLLHIPTGQRIKIGSIITGKRDGYIEVLRKLVEAKINPPRLAISDKKFLAEAKLGFPSLVGRCTVPPWLSSSWVKESNEAKKRNTTMK</sequence>
<dbReference type="InterPro" id="IPR000212">
    <property type="entry name" value="DNA_helicase_UvrD/REP"/>
</dbReference>
<reference evidence="8" key="2">
    <citation type="submission" date="2013-04" db="EMBL/GenBank/DDBJ databases">
        <title>Genomic mechanisms accounting for the adaptation to parasitism in nematode-trapping fungi.</title>
        <authorList>
            <person name="Ahren D.G."/>
        </authorList>
    </citation>
    <scope>NUCLEOTIDE SEQUENCE [LARGE SCALE GENOMIC DNA]</scope>
    <source>
        <strain evidence="8">CBS 200.50</strain>
    </source>
</reference>
<dbReference type="GO" id="GO:0005634">
    <property type="term" value="C:nucleus"/>
    <property type="evidence" value="ECO:0007669"/>
    <property type="project" value="TreeGrafter"/>
</dbReference>
<protein>
    <recommendedName>
        <fullName evidence="6">UvrD-like helicase ATP-binding domain-containing protein</fullName>
    </recommendedName>
</protein>
<keyword evidence="3" id="KW-0347">Helicase</keyword>
<keyword evidence="8" id="KW-1185">Reference proteome</keyword>
<feature type="region of interest" description="Disordered" evidence="5">
    <location>
        <begin position="56"/>
        <end position="90"/>
    </location>
</feature>
<keyword evidence="4" id="KW-0067">ATP-binding</keyword>
<evidence type="ECO:0000256" key="4">
    <source>
        <dbReference type="ARBA" id="ARBA00022840"/>
    </source>
</evidence>
<dbReference type="OrthoDB" id="1470711at2759"/>
<evidence type="ECO:0000259" key="6">
    <source>
        <dbReference type="Pfam" id="PF00580"/>
    </source>
</evidence>
<dbReference type="EMBL" id="AQGS01000254">
    <property type="protein sequence ID" value="EPS41241.1"/>
    <property type="molecule type" value="Genomic_DNA"/>
</dbReference>
<keyword evidence="1" id="KW-0547">Nucleotide-binding</keyword>
<organism evidence="7 8">
    <name type="scientific">Dactylellina haptotyla (strain CBS 200.50)</name>
    <name type="common">Nematode-trapping fungus</name>
    <name type="synonym">Monacrosporium haptotylum</name>
    <dbReference type="NCBI Taxonomy" id="1284197"/>
    <lineage>
        <taxon>Eukaryota</taxon>
        <taxon>Fungi</taxon>
        <taxon>Dikarya</taxon>
        <taxon>Ascomycota</taxon>
        <taxon>Pezizomycotina</taxon>
        <taxon>Orbiliomycetes</taxon>
        <taxon>Orbiliales</taxon>
        <taxon>Orbiliaceae</taxon>
        <taxon>Dactylellina</taxon>
    </lineage>
</organism>
<dbReference type="STRING" id="1284197.S8AJB3"/>
<dbReference type="GO" id="GO:0003677">
    <property type="term" value="F:DNA binding"/>
    <property type="evidence" value="ECO:0007669"/>
    <property type="project" value="InterPro"/>
</dbReference>
<dbReference type="Gene3D" id="3.40.50.300">
    <property type="entry name" value="P-loop containing nucleotide triphosphate hydrolases"/>
    <property type="match status" value="2"/>
</dbReference>
<proteinExistence type="predicted"/>
<accession>S8AJB3</accession>
<dbReference type="PANTHER" id="PTHR11070:SF66">
    <property type="entry name" value="UVRD-LIKE HELICASE C-TERMINAL DOMAIN-CONTAINING PROTEIN"/>
    <property type="match status" value="1"/>
</dbReference>
<gene>
    <name evidence="7" type="ORF">H072_4845</name>
</gene>
<reference evidence="7 8" key="1">
    <citation type="journal article" date="2013" name="PLoS Genet.">
        <title>Genomic mechanisms accounting for the adaptation to parasitism in nematode-trapping fungi.</title>
        <authorList>
            <person name="Meerupati T."/>
            <person name="Andersson K.M."/>
            <person name="Friman E."/>
            <person name="Kumar D."/>
            <person name="Tunlid A."/>
            <person name="Ahren D."/>
        </authorList>
    </citation>
    <scope>NUCLEOTIDE SEQUENCE [LARGE SCALE GENOMIC DNA]</scope>
    <source>
        <strain evidence="7 8">CBS 200.50</strain>
    </source>
</reference>
<dbReference type="GO" id="GO:0043138">
    <property type="term" value="F:3'-5' DNA helicase activity"/>
    <property type="evidence" value="ECO:0007669"/>
    <property type="project" value="TreeGrafter"/>
</dbReference>
<dbReference type="Proteomes" id="UP000015100">
    <property type="component" value="Unassembled WGS sequence"/>
</dbReference>
<dbReference type="GO" id="GO:0000725">
    <property type="term" value="P:recombinational repair"/>
    <property type="evidence" value="ECO:0007669"/>
    <property type="project" value="TreeGrafter"/>
</dbReference>
<evidence type="ECO:0000256" key="1">
    <source>
        <dbReference type="ARBA" id="ARBA00022741"/>
    </source>
</evidence>
<comment type="caution">
    <text evidence="7">The sequence shown here is derived from an EMBL/GenBank/DDBJ whole genome shotgun (WGS) entry which is preliminary data.</text>
</comment>
<dbReference type="OMA" id="NCFILAN"/>
<evidence type="ECO:0000256" key="5">
    <source>
        <dbReference type="SAM" id="MobiDB-lite"/>
    </source>
</evidence>
<dbReference type="eggNOG" id="ENOG502RE2I">
    <property type="taxonomic scope" value="Eukaryota"/>
</dbReference>
<dbReference type="PANTHER" id="PTHR11070">
    <property type="entry name" value="UVRD / RECB / PCRA DNA HELICASE FAMILY MEMBER"/>
    <property type="match status" value="1"/>
</dbReference>
<evidence type="ECO:0000256" key="3">
    <source>
        <dbReference type="ARBA" id="ARBA00022806"/>
    </source>
</evidence>